<feature type="transmembrane region" description="Helical" evidence="1">
    <location>
        <begin position="190"/>
        <end position="208"/>
    </location>
</feature>
<sequence>MSPSIGWFRSICLGASTILRNQSLEIDAIGGGIQDRTFQLALSLNQAAKAVYVTSNIMADAIFIFRCYAVWNSRIRIVLLPIILTIALAVFGYTDAVSQSFFFYDNYTASLTLDAAIATSVFTTFVLMGLSAGRIWWLARSARQVMGRKITGKYYTICAMILESGALYCVGGIAYVIVAEIYPATTSGAVLGQLVGIAPTIIAVRVGLGQSVESVNSFVATARPRACSPLEFRPAVASADAIESQMMYIRPESDHDSGKAEAV</sequence>
<name>A0AAD7MUA7_9AGAR</name>
<keyword evidence="1" id="KW-1133">Transmembrane helix</keyword>
<gene>
    <name evidence="2" type="ORF">DFH07DRAFT_968198</name>
</gene>
<evidence type="ECO:0000313" key="3">
    <source>
        <dbReference type="Proteomes" id="UP001215280"/>
    </source>
</evidence>
<comment type="caution">
    <text evidence="2">The sequence shown here is derived from an EMBL/GenBank/DDBJ whole genome shotgun (WGS) entry which is preliminary data.</text>
</comment>
<reference evidence="2" key="1">
    <citation type="submission" date="2023-03" db="EMBL/GenBank/DDBJ databases">
        <title>Massive genome expansion in bonnet fungi (Mycena s.s.) driven by repeated elements and novel gene families across ecological guilds.</title>
        <authorList>
            <consortium name="Lawrence Berkeley National Laboratory"/>
            <person name="Harder C.B."/>
            <person name="Miyauchi S."/>
            <person name="Viragh M."/>
            <person name="Kuo A."/>
            <person name="Thoen E."/>
            <person name="Andreopoulos B."/>
            <person name="Lu D."/>
            <person name="Skrede I."/>
            <person name="Drula E."/>
            <person name="Henrissat B."/>
            <person name="Morin E."/>
            <person name="Kohler A."/>
            <person name="Barry K."/>
            <person name="LaButti K."/>
            <person name="Morin E."/>
            <person name="Salamov A."/>
            <person name="Lipzen A."/>
            <person name="Mereny Z."/>
            <person name="Hegedus B."/>
            <person name="Baldrian P."/>
            <person name="Stursova M."/>
            <person name="Weitz H."/>
            <person name="Taylor A."/>
            <person name="Grigoriev I.V."/>
            <person name="Nagy L.G."/>
            <person name="Martin F."/>
            <person name="Kauserud H."/>
        </authorList>
    </citation>
    <scope>NUCLEOTIDE SEQUENCE</scope>
    <source>
        <strain evidence="2">CBHHK188m</strain>
    </source>
</reference>
<protein>
    <submittedName>
        <fullName evidence="2">Uncharacterized protein</fullName>
    </submittedName>
</protein>
<dbReference type="Proteomes" id="UP001215280">
    <property type="component" value="Unassembled WGS sequence"/>
</dbReference>
<organism evidence="2 3">
    <name type="scientific">Mycena maculata</name>
    <dbReference type="NCBI Taxonomy" id="230809"/>
    <lineage>
        <taxon>Eukaryota</taxon>
        <taxon>Fungi</taxon>
        <taxon>Dikarya</taxon>
        <taxon>Basidiomycota</taxon>
        <taxon>Agaricomycotina</taxon>
        <taxon>Agaricomycetes</taxon>
        <taxon>Agaricomycetidae</taxon>
        <taxon>Agaricales</taxon>
        <taxon>Marasmiineae</taxon>
        <taxon>Mycenaceae</taxon>
        <taxon>Mycena</taxon>
    </lineage>
</organism>
<evidence type="ECO:0000313" key="2">
    <source>
        <dbReference type="EMBL" id="KAJ7732924.1"/>
    </source>
</evidence>
<feature type="transmembrane region" description="Helical" evidence="1">
    <location>
        <begin position="113"/>
        <end position="133"/>
    </location>
</feature>
<feature type="transmembrane region" description="Helical" evidence="1">
    <location>
        <begin position="75"/>
        <end position="93"/>
    </location>
</feature>
<accession>A0AAD7MUA7</accession>
<feature type="transmembrane region" description="Helical" evidence="1">
    <location>
        <begin position="154"/>
        <end position="178"/>
    </location>
</feature>
<proteinExistence type="predicted"/>
<dbReference type="AlphaFoldDB" id="A0AAD7MUA7"/>
<evidence type="ECO:0000256" key="1">
    <source>
        <dbReference type="SAM" id="Phobius"/>
    </source>
</evidence>
<keyword evidence="3" id="KW-1185">Reference proteome</keyword>
<keyword evidence="1" id="KW-0812">Transmembrane</keyword>
<dbReference type="EMBL" id="JARJLG010000171">
    <property type="protein sequence ID" value="KAJ7732924.1"/>
    <property type="molecule type" value="Genomic_DNA"/>
</dbReference>
<keyword evidence="1" id="KW-0472">Membrane</keyword>